<gene>
    <name evidence="2" type="ORF">MHA02_29620</name>
</gene>
<accession>A0A512IS86</accession>
<proteinExistence type="predicted"/>
<evidence type="ECO:0000313" key="3">
    <source>
        <dbReference type="Proteomes" id="UP000321258"/>
    </source>
</evidence>
<name>A0A512IS86_9HYPH</name>
<evidence type="ECO:0000313" key="2">
    <source>
        <dbReference type="EMBL" id="GEP00575.1"/>
    </source>
</evidence>
<dbReference type="AlphaFoldDB" id="A0A512IS86"/>
<dbReference type="RefSeq" id="WP_170249268.1">
    <property type="nucleotide sequence ID" value="NZ_BJZT01000032.1"/>
</dbReference>
<evidence type="ECO:0000256" key="1">
    <source>
        <dbReference type="SAM" id="MobiDB-lite"/>
    </source>
</evidence>
<protein>
    <recommendedName>
        <fullName evidence="4">Cbb3-type cytochrome oxidase assembly protein CcoS</fullName>
    </recommendedName>
</protein>
<keyword evidence="3" id="KW-1185">Reference proteome</keyword>
<dbReference type="Proteomes" id="UP000321258">
    <property type="component" value="Unassembled WGS sequence"/>
</dbReference>
<comment type="caution">
    <text evidence="2">The sequence shown here is derived from an EMBL/GenBank/DDBJ whole genome shotgun (WGS) entry which is preliminary data.</text>
</comment>
<feature type="region of interest" description="Disordered" evidence="1">
    <location>
        <begin position="32"/>
        <end position="51"/>
    </location>
</feature>
<reference evidence="2 3" key="1">
    <citation type="submission" date="2019-07" db="EMBL/GenBank/DDBJ databases">
        <title>Whole genome shotgun sequence of Methylobacterium haplocladii NBRC 107714.</title>
        <authorList>
            <person name="Hosoyama A."/>
            <person name="Uohara A."/>
            <person name="Ohji S."/>
            <person name="Ichikawa N."/>
        </authorList>
    </citation>
    <scope>NUCLEOTIDE SEQUENCE [LARGE SCALE GENOMIC DNA]</scope>
    <source>
        <strain evidence="2 3">NBRC 107714</strain>
    </source>
</reference>
<evidence type="ECO:0008006" key="4">
    <source>
        <dbReference type="Google" id="ProtNLM"/>
    </source>
</evidence>
<organism evidence="2 3">
    <name type="scientific">Methylobacterium haplocladii</name>
    <dbReference type="NCBI Taxonomy" id="1176176"/>
    <lineage>
        <taxon>Bacteria</taxon>
        <taxon>Pseudomonadati</taxon>
        <taxon>Pseudomonadota</taxon>
        <taxon>Alphaproteobacteria</taxon>
        <taxon>Hyphomicrobiales</taxon>
        <taxon>Methylobacteriaceae</taxon>
        <taxon>Methylobacterium</taxon>
    </lineage>
</organism>
<sequence length="51" mass="5222">MAAMNPAAAVVWVILLGLPIGFAFLALSRLSSPPAATGGDLDTNEQRGPRS</sequence>
<dbReference type="EMBL" id="BJZT01000032">
    <property type="protein sequence ID" value="GEP00575.1"/>
    <property type="molecule type" value="Genomic_DNA"/>
</dbReference>